<gene>
    <name evidence="1" type="ORF">SAMN04488568_105114</name>
</gene>
<dbReference type="Gene3D" id="3.40.50.300">
    <property type="entry name" value="P-loop containing nucleotide triphosphate hydrolases"/>
    <property type="match status" value="1"/>
</dbReference>
<evidence type="ECO:0000313" key="1">
    <source>
        <dbReference type="EMBL" id="SDM12996.1"/>
    </source>
</evidence>
<dbReference type="PANTHER" id="PTHR32301">
    <property type="entry name" value="COUNTIN RECEPTOR CNR3-RELATED"/>
    <property type="match status" value="1"/>
</dbReference>
<dbReference type="Pfam" id="PF03567">
    <property type="entry name" value="Sulfotransfer_2"/>
    <property type="match status" value="1"/>
</dbReference>
<accession>A0A1G9QPR6</accession>
<sequence length="231" mass="26503">MSADRDYLHLFNHIPKTAGTAFKKSLLRNVGEERFLDIIHPDKAKIDETLAVTDTGKLSWICANFHNKQIESLRQSDGRALRIVTMLRHPVQRGMSLYRFVRNKKSHALYKRISKMDLLEFAQDDALDRQLSEYYTRRFGGGSFDDAVALLNRDKLVVGITEEMSCTMRVIARVTGFSDLEVPHANVSKQFSEFDVDEDRVAEATRILAGKNPLDIRLYEHFRDVLLEAEA</sequence>
<dbReference type="GO" id="GO:0016020">
    <property type="term" value="C:membrane"/>
    <property type="evidence" value="ECO:0007669"/>
    <property type="project" value="InterPro"/>
</dbReference>
<dbReference type="GO" id="GO:0008146">
    <property type="term" value="F:sulfotransferase activity"/>
    <property type="evidence" value="ECO:0007669"/>
    <property type="project" value="InterPro"/>
</dbReference>
<reference evidence="1 2" key="1">
    <citation type="submission" date="2016-10" db="EMBL/GenBank/DDBJ databases">
        <authorList>
            <person name="de Groot N.N."/>
        </authorList>
    </citation>
    <scope>NUCLEOTIDE SEQUENCE [LARGE SCALE GENOMIC DNA]</scope>
    <source>
        <strain evidence="1 2">DSM 16077</strain>
    </source>
</reference>
<dbReference type="PANTHER" id="PTHR32301:SF6">
    <property type="entry name" value="GOLVESIN-RELATED"/>
    <property type="match status" value="1"/>
</dbReference>
<dbReference type="Proteomes" id="UP000199759">
    <property type="component" value="Unassembled WGS sequence"/>
</dbReference>
<dbReference type="RefSeq" id="WP_091768522.1">
    <property type="nucleotide sequence ID" value="NZ_FNHG01000005.1"/>
</dbReference>
<proteinExistence type="predicted"/>
<evidence type="ECO:0000313" key="2">
    <source>
        <dbReference type="Proteomes" id="UP000199759"/>
    </source>
</evidence>
<organism evidence="1 2">
    <name type="scientific">Maricaulis salignorans</name>
    <dbReference type="NCBI Taxonomy" id="144026"/>
    <lineage>
        <taxon>Bacteria</taxon>
        <taxon>Pseudomonadati</taxon>
        <taxon>Pseudomonadota</taxon>
        <taxon>Alphaproteobacteria</taxon>
        <taxon>Maricaulales</taxon>
        <taxon>Maricaulaceae</taxon>
        <taxon>Maricaulis</taxon>
    </lineage>
</organism>
<keyword evidence="1" id="KW-0808">Transferase</keyword>
<dbReference type="InterPro" id="IPR053259">
    <property type="entry name" value="Golvesin-related_Golgi"/>
</dbReference>
<dbReference type="InterPro" id="IPR005331">
    <property type="entry name" value="Sulfotransferase"/>
</dbReference>
<dbReference type="STRING" id="144026.SAMN04488568_105114"/>
<protein>
    <submittedName>
        <fullName evidence="1">Sulfotransferase family protein</fullName>
    </submittedName>
</protein>
<dbReference type="InterPro" id="IPR027417">
    <property type="entry name" value="P-loop_NTPase"/>
</dbReference>
<dbReference type="EMBL" id="FNHG01000005">
    <property type="protein sequence ID" value="SDM12996.1"/>
    <property type="molecule type" value="Genomic_DNA"/>
</dbReference>
<dbReference type="OrthoDB" id="288532at2"/>
<name>A0A1G9QPR6_9PROT</name>
<dbReference type="AlphaFoldDB" id="A0A1G9QPR6"/>
<dbReference type="SUPFAM" id="SSF52540">
    <property type="entry name" value="P-loop containing nucleoside triphosphate hydrolases"/>
    <property type="match status" value="1"/>
</dbReference>
<keyword evidence="2" id="KW-1185">Reference proteome</keyword>